<feature type="region of interest" description="Disordered" evidence="5">
    <location>
        <begin position="68"/>
        <end position="139"/>
    </location>
</feature>
<dbReference type="GO" id="GO:0030915">
    <property type="term" value="C:Smc5-Smc6 complex"/>
    <property type="evidence" value="ECO:0007669"/>
    <property type="project" value="TreeGrafter"/>
</dbReference>
<dbReference type="PANTHER" id="PTHR45916:SF1">
    <property type="entry name" value="STRUCTURAL MAINTENANCE OF CHROMOSOMES PROTEIN 5"/>
    <property type="match status" value="1"/>
</dbReference>
<keyword evidence="8" id="KW-1185">Reference proteome</keyword>
<evidence type="ECO:0000256" key="3">
    <source>
        <dbReference type="ARBA" id="ARBA00023054"/>
    </source>
</evidence>
<evidence type="ECO:0000256" key="4">
    <source>
        <dbReference type="SAM" id="Coils"/>
    </source>
</evidence>
<feature type="domain" description="RecF/RecN/SMC N-terminal" evidence="6">
    <location>
        <begin position="158"/>
        <end position="1138"/>
    </location>
</feature>
<proteinExistence type="inferred from homology"/>
<dbReference type="GO" id="GO:0005634">
    <property type="term" value="C:nucleus"/>
    <property type="evidence" value="ECO:0007669"/>
    <property type="project" value="TreeGrafter"/>
</dbReference>
<feature type="coiled-coil region" evidence="4">
    <location>
        <begin position="767"/>
        <end position="794"/>
    </location>
</feature>
<dbReference type="Gene3D" id="3.40.50.300">
    <property type="entry name" value="P-loop containing nucleotide triphosphate hydrolases"/>
    <property type="match status" value="2"/>
</dbReference>
<feature type="compositionally biased region" description="Basic and acidic residues" evidence="5">
    <location>
        <begin position="83"/>
        <end position="94"/>
    </location>
</feature>
<dbReference type="AlphaFoldDB" id="A0A8H3ET65"/>
<protein>
    <recommendedName>
        <fullName evidence="2">Structural maintenance of chromosomes protein 5</fullName>
    </recommendedName>
</protein>
<organism evidence="7 8">
    <name type="scientific">Imshaugia aleurites</name>
    <dbReference type="NCBI Taxonomy" id="172621"/>
    <lineage>
        <taxon>Eukaryota</taxon>
        <taxon>Fungi</taxon>
        <taxon>Dikarya</taxon>
        <taxon>Ascomycota</taxon>
        <taxon>Pezizomycotina</taxon>
        <taxon>Lecanoromycetes</taxon>
        <taxon>OSLEUM clade</taxon>
        <taxon>Lecanoromycetidae</taxon>
        <taxon>Lecanorales</taxon>
        <taxon>Lecanorineae</taxon>
        <taxon>Parmeliaceae</taxon>
        <taxon>Imshaugia</taxon>
    </lineage>
</organism>
<reference evidence="7" key="1">
    <citation type="submission" date="2021-03" db="EMBL/GenBank/DDBJ databases">
        <authorList>
            <person name="Tagirdzhanova G."/>
        </authorList>
    </citation>
    <scope>NUCLEOTIDE SEQUENCE</scope>
</reference>
<feature type="compositionally biased region" description="Polar residues" evidence="5">
    <location>
        <begin position="117"/>
        <end position="139"/>
    </location>
</feature>
<accession>A0A8H3ET65</accession>
<dbReference type="PANTHER" id="PTHR45916">
    <property type="entry name" value="STRUCTURAL MAINTENANCE OF CHROMOSOMES PROTEIN 5"/>
    <property type="match status" value="1"/>
</dbReference>
<dbReference type="InterPro" id="IPR003395">
    <property type="entry name" value="RecF/RecN/SMC_N"/>
</dbReference>
<evidence type="ECO:0000313" key="7">
    <source>
        <dbReference type="EMBL" id="CAF9911220.1"/>
    </source>
</evidence>
<evidence type="ECO:0000259" key="6">
    <source>
        <dbReference type="Pfam" id="PF02463"/>
    </source>
</evidence>
<comment type="similarity">
    <text evidence="1">Belongs to the SMC family. SMC5 subfamily.</text>
</comment>
<feature type="coiled-coil region" evidence="4">
    <location>
        <begin position="440"/>
        <end position="495"/>
    </location>
</feature>
<evidence type="ECO:0000256" key="1">
    <source>
        <dbReference type="ARBA" id="ARBA00010171"/>
    </source>
</evidence>
<comment type="caution">
    <text evidence="7">The sequence shown here is derived from an EMBL/GenBank/DDBJ whole genome shotgun (WGS) entry which is preliminary data.</text>
</comment>
<feature type="coiled-coil region" evidence="4">
    <location>
        <begin position="994"/>
        <end position="1031"/>
    </location>
</feature>
<feature type="coiled-coil region" evidence="4">
    <location>
        <begin position="903"/>
        <end position="955"/>
    </location>
</feature>
<dbReference type="OrthoDB" id="10254973at2759"/>
<dbReference type="Proteomes" id="UP000664534">
    <property type="component" value="Unassembled WGS sequence"/>
</dbReference>
<dbReference type="InterPro" id="IPR027417">
    <property type="entry name" value="P-loop_NTPase"/>
</dbReference>
<dbReference type="Pfam" id="PF02463">
    <property type="entry name" value="SMC_N"/>
    <property type="match status" value="1"/>
</dbReference>
<name>A0A8H3ET65_9LECA</name>
<dbReference type="GO" id="GO:0003697">
    <property type="term" value="F:single-stranded DNA binding"/>
    <property type="evidence" value="ECO:0007669"/>
    <property type="project" value="TreeGrafter"/>
</dbReference>
<dbReference type="EMBL" id="CAJPDT010000008">
    <property type="protein sequence ID" value="CAF9911220.1"/>
    <property type="molecule type" value="Genomic_DNA"/>
</dbReference>
<feature type="coiled-coil region" evidence="4">
    <location>
        <begin position="310"/>
        <end position="411"/>
    </location>
</feature>
<evidence type="ECO:0000313" key="8">
    <source>
        <dbReference type="Proteomes" id="UP000664534"/>
    </source>
</evidence>
<dbReference type="SUPFAM" id="SSF52540">
    <property type="entry name" value="P-loop containing nucleoside triphosphate hydrolases"/>
    <property type="match status" value="2"/>
</dbReference>
<sequence>MSLLGNNPANLVDAYDFEKSVTPGEIEIVIANAVPSISTSSTATTFDTLSAPGAAVVVRLEGLGDSTTYINMPTAITPHRRSRNDVEADEEGRASPDLIPSSQPELPSSKRARLTNGHASSSLSGTPLTNGYHSQSSLLQRETLRAQDTRKKYQPGSIVRVELKNFVTYTAVEFFPGPSLNMVIGPNGTGKSTLVCAICLGLGWGPQHLGRAKEVSEYVKHGCQEAMIEIELAKDGKRFKNNIIIRCTIKRDGNKTIFSVNGKPQGKKAVIELCRSLSIQIDNLCQFLPQDKVVEFAAMTPVELLRSTQRAVASQEMIDMHENLKDLRRKQKDIQAKNAADQEQLDNLESRQRLQEADVERMRERESIETHVKMLEAARPFAAYRSLRSAYREAKERKNAAQTELTRLEREVEPSLLAVKAKEQYKAQIAAVVAERKTTISKAERAADALDKTFKDLQDKHNELVAADAAEKNGGRKHRQEIVRLEGAISQLKRQMEVEPSELDVQAYNRRIREKRDAVDDSTTKIGDLKKHQEELRRRGVDKNHRIKQAEDDLAQLDSQAGRQNSKLRSVSREAYQLWEWVQQNQSQFEKPVFGPPIVECTIKDPKYVDYIESLFQQGVMTSFIVQNNDDFKKLSDQAHDRMHLTEINIKAMVVGLDSFRPPVSPEQMRRFGFEGWALDYVNGPEPVLAMLCAEVHIHEAGVALRETTNQQYELLQNSSIQSWVSGKSTHKITRRREYGPGATSTLVKPIRRAVVWTDQPVDLTAKRELQENIQGWTEEVASFQAEIDEDQKKILAYQNAINTNSEEGKAISAEKEVKQKALAEFKALPTKLDAQEAKLATAQDAVSGIRGRLREIMDQQEIIALERGQIALNYADAVDAIRTSHNSLHEAEIMLIEATSEFEILTERNSSVKDLLEDQERQVDALVRETEALQKTAKTALEKCTQLLERVEDELRSFLVALPANQTTEQLEGEIESEKARLELMHEGNGGVIREYEQRKKKIDALTARLEEIKNALSEFDDKIKELRDQWEPELDSLVGKISNSFSLNMEQISCAGEVGVHKDEDFDQWAIQIRVKFRESEPLTTLDSHRQSGGERAVSTIFYLMSLQSLTRSPFRVVDEINQGMDPRNERLVHKRMVGIACGMLDGVAQQSQPLENGHDAEDAEDGVAGQSRGGSQYFLITPKLLHNLTYERGMRVLCIASGEYMPSDRSRMDFKRCVDLRRGLKAGAMAAAAAG</sequence>
<gene>
    <name evidence="7" type="primary">SMC5</name>
    <name evidence="7" type="ORF">IMSHALPRED_009969</name>
</gene>
<dbReference type="GO" id="GO:0000724">
    <property type="term" value="P:double-strand break repair via homologous recombination"/>
    <property type="evidence" value="ECO:0007669"/>
    <property type="project" value="TreeGrafter"/>
</dbReference>
<evidence type="ECO:0000256" key="2">
    <source>
        <dbReference type="ARBA" id="ARBA00018687"/>
    </source>
</evidence>
<keyword evidence="3 4" id="KW-0175">Coiled coil</keyword>
<evidence type="ECO:0000256" key="5">
    <source>
        <dbReference type="SAM" id="MobiDB-lite"/>
    </source>
</evidence>